<keyword evidence="1" id="KW-0732">Signal</keyword>
<evidence type="ECO:0000256" key="1">
    <source>
        <dbReference type="SAM" id="SignalP"/>
    </source>
</evidence>
<reference evidence="2 3" key="1">
    <citation type="submission" date="2022-03" db="EMBL/GenBank/DDBJ databases">
        <authorList>
            <person name="Jo J.-H."/>
            <person name="Im W.-T."/>
        </authorList>
    </citation>
    <scope>NUCLEOTIDE SEQUENCE [LARGE SCALE GENOMIC DNA]</scope>
    <source>
        <strain evidence="2 3">SM33</strain>
    </source>
</reference>
<dbReference type="EMBL" id="JAKZHW010000002">
    <property type="protein sequence ID" value="MCH8617361.1"/>
    <property type="molecule type" value="Genomic_DNA"/>
</dbReference>
<comment type="caution">
    <text evidence="2">The sequence shown here is derived from an EMBL/GenBank/DDBJ whole genome shotgun (WGS) entry which is preliminary data.</text>
</comment>
<feature type="signal peptide" evidence="1">
    <location>
        <begin position="1"/>
        <end position="20"/>
    </location>
</feature>
<organism evidence="2 3">
    <name type="scientific">Sphingomonas telluris</name>
    <dbReference type="NCBI Taxonomy" id="2907998"/>
    <lineage>
        <taxon>Bacteria</taxon>
        <taxon>Pseudomonadati</taxon>
        <taxon>Pseudomonadota</taxon>
        <taxon>Alphaproteobacteria</taxon>
        <taxon>Sphingomonadales</taxon>
        <taxon>Sphingomonadaceae</taxon>
        <taxon>Sphingomonas</taxon>
    </lineage>
</organism>
<name>A0ABS9VQV8_9SPHN</name>
<feature type="chain" id="PRO_5047410337" evidence="1">
    <location>
        <begin position="21"/>
        <end position="102"/>
    </location>
</feature>
<protein>
    <submittedName>
        <fullName evidence="2">Uncharacterized protein</fullName>
    </submittedName>
</protein>
<dbReference type="RefSeq" id="WP_241448229.1">
    <property type="nucleotide sequence ID" value="NZ_JAKZHW010000002.1"/>
</dbReference>
<evidence type="ECO:0000313" key="2">
    <source>
        <dbReference type="EMBL" id="MCH8617361.1"/>
    </source>
</evidence>
<accession>A0ABS9VQV8</accession>
<dbReference type="Proteomes" id="UP001203058">
    <property type="component" value="Unassembled WGS sequence"/>
</dbReference>
<gene>
    <name evidence="2" type="ORF">LZ016_14780</name>
</gene>
<proteinExistence type="predicted"/>
<sequence>MRRKNWGALGCAAFVGAAVAFPAGMIFGGRDASPQNDGAGAQRDGASVKTNFRKVYSPKIHDDPYVQDRWRKVVEALEEQCRNTGEHCTEAKAARRSLGEKP</sequence>
<keyword evidence="3" id="KW-1185">Reference proteome</keyword>
<evidence type="ECO:0000313" key="3">
    <source>
        <dbReference type="Proteomes" id="UP001203058"/>
    </source>
</evidence>